<dbReference type="InterPro" id="IPR029057">
    <property type="entry name" value="PRTase-like"/>
</dbReference>
<dbReference type="InterPro" id="IPR000836">
    <property type="entry name" value="PRTase_dom"/>
</dbReference>
<evidence type="ECO:0000256" key="1">
    <source>
        <dbReference type="ARBA" id="ARBA00008007"/>
    </source>
</evidence>
<sequence>MRRCIQCMTPLKEIIHVYNIFKPPTPFCERCEQLWNNIRITHLDERCSRCLNIKTSDSNDCLDCQFLEKEFKLMDQLYCQYRYQGVMKDVLQQYKFMRDYELSNVLSQKLQLPQTDYDYIVPIPSPFQRDVERTFNPVATVLDKMGVDYVNILGTNIRPKQSELGKLERANAPNPFYVKEEDIDIEGKVILLIDDIYTTGLTIHHAGCKLLSLNVRKFKVFAFAR</sequence>
<dbReference type="EMBL" id="JABBLX010000005">
    <property type="protein sequence ID" value="NMK97093.1"/>
    <property type="molecule type" value="Genomic_DNA"/>
</dbReference>
<evidence type="ECO:0000313" key="4">
    <source>
        <dbReference type="Proteomes" id="UP000538955"/>
    </source>
</evidence>
<protein>
    <submittedName>
        <fullName evidence="3">ComF family protein</fullName>
    </submittedName>
</protein>
<dbReference type="RefSeq" id="WP_030064727.1">
    <property type="nucleotide sequence ID" value="NZ_AP014956.1"/>
</dbReference>
<gene>
    <name evidence="3" type="ORF">HHM13_03120</name>
    <name evidence="2" type="ORF">HHM24_03775</name>
</gene>
<dbReference type="Gene3D" id="3.40.50.2020">
    <property type="match status" value="1"/>
</dbReference>
<dbReference type="AlphaFoldDB" id="A0A7X9WF15"/>
<organism evidence="3 5">
    <name type="scientific">Staphylococcus capitis</name>
    <dbReference type="NCBI Taxonomy" id="29388"/>
    <lineage>
        <taxon>Bacteria</taxon>
        <taxon>Bacillati</taxon>
        <taxon>Bacillota</taxon>
        <taxon>Bacilli</taxon>
        <taxon>Bacillales</taxon>
        <taxon>Staphylococcaceae</taxon>
        <taxon>Staphylococcus</taxon>
    </lineage>
</organism>
<dbReference type="EMBL" id="JABBMI010000053">
    <property type="protein sequence ID" value="NMK53869.1"/>
    <property type="molecule type" value="Genomic_DNA"/>
</dbReference>
<keyword evidence="4" id="KW-1185">Reference proteome</keyword>
<dbReference type="Proteomes" id="UP000550736">
    <property type="component" value="Unassembled WGS sequence"/>
</dbReference>
<evidence type="ECO:0000313" key="3">
    <source>
        <dbReference type="EMBL" id="NMK97093.1"/>
    </source>
</evidence>
<reference evidence="4 5" key="1">
    <citation type="submission" date="2020-04" db="EMBL/GenBank/DDBJ databases">
        <title>The Epidemiology and Molecular Characteristics of Linezolid-Resistant Staphylococcus capitis in Huashan Hospital, Shanghai.</title>
        <authorList>
            <person name="Ding L."/>
            <person name="Li P."/>
            <person name="Yang Y."/>
            <person name="Lin D."/>
            <person name="Xu X."/>
        </authorList>
    </citation>
    <scope>NUCLEOTIDE SEQUENCE [LARGE SCALE GENOMIC DNA]</scope>
    <source>
        <strain evidence="3 5">12-86</strain>
        <strain evidence="2 4">17-84</strain>
    </source>
</reference>
<dbReference type="PANTHER" id="PTHR47505">
    <property type="entry name" value="DNA UTILIZATION PROTEIN YHGH"/>
    <property type="match status" value="1"/>
</dbReference>
<comment type="caution">
    <text evidence="3">The sequence shown here is derived from an EMBL/GenBank/DDBJ whole genome shotgun (WGS) entry which is preliminary data.</text>
</comment>
<accession>A0A7X9WF15</accession>
<name>A0A7X9WF15_STACP</name>
<comment type="similarity">
    <text evidence="1">Belongs to the ComF/GntX family.</text>
</comment>
<evidence type="ECO:0000313" key="2">
    <source>
        <dbReference type="EMBL" id="NMK53869.1"/>
    </source>
</evidence>
<evidence type="ECO:0000313" key="5">
    <source>
        <dbReference type="Proteomes" id="UP000550736"/>
    </source>
</evidence>
<dbReference type="CDD" id="cd06223">
    <property type="entry name" value="PRTases_typeI"/>
    <property type="match status" value="1"/>
</dbReference>
<dbReference type="Proteomes" id="UP000538955">
    <property type="component" value="Unassembled WGS sequence"/>
</dbReference>
<dbReference type="PANTHER" id="PTHR47505:SF1">
    <property type="entry name" value="DNA UTILIZATION PROTEIN YHGH"/>
    <property type="match status" value="1"/>
</dbReference>
<proteinExistence type="inferred from homology"/>
<dbReference type="SUPFAM" id="SSF53271">
    <property type="entry name" value="PRTase-like"/>
    <property type="match status" value="1"/>
</dbReference>
<dbReference type="InterPro" id="IPR051910">
    <property type="entry name" value="ComF/GntX_DNA_util-trans"/>
</dbReference>